<dbReference type="Proteomes" id="UP001595075">
    <property type="component" value="Unassembled WGS sequence"/>
</dbReference>
<organism evidence="8 9">
    <name type="scientific">Oculimacula yallundae</name>
    <dbReference type="NCBI Taxonomy" id="86028"/>
    <lineage>
        <taxon>Eukaryota</taxon>
        <taxon>Fungi</taxon>
        <taxon>Dikarya</taxon>
        <taxon>Ascomycota</taxon>
        <taxon>Pezizomycotina</taxon>
        <taxon>Leotiomycetes</taxon>
        <taxon>Helotiales</taxon>
        <taxon>Ploettnerulaceae</taxon>
        <taxon>Oculimacula</taxon>
    </lineage>
</organism>
<dbReference type="SUPFAM" id="SSF48208">
    <property type="entry name" value="Six-hairpin glycosidases"/>
    <property type="match status" value="1"/>
</dbReference>
<dbReference type="InterPro" id="IPR013783">
    <property type="entry name" value="Ig-like_fold"/>
</dbReference>
<evidence type="ECO:0000259" key="6">
    <source>
        <dbReference type="Pfam" id="PF17389"/>
    </source>
</evidence>
<accession>A0ABR4C0L2</accession>
<evidence type="ECO:0000259" key="4">
    <source>
        <dbReference type="Pfam" id="PF05592"/>
    </source>
</evidence>
<dbReference type="PIRSF" id="PIRSF010631">
    <property type="entry name" value="A-rhamnsds"/>
    <property type="match status" value="1"/>
</dbReference>
<dbReference type="Gene3D" id="1.50.10.10">
    <property type="match status" value="1"/>
</dbReference>
<dbReference type="PANTHER" id="PTHR33307:SF6">
    <property type="entry name" value="ALPHA-RHAMNOSIDASE (EUROFUNG)-RELATED"/>
    <property type="match status" value="1"/>
</dbReference>
<dbReference type="Pfam" id="PF08531">
    <property type="entry name" value="Bac_rhamnosid_N"/>
    <property type="match status" value="1"/>
</dbReference>
<dbReference type="Pfam" id="PF17389">
    <property type="entry name" value="Bac_rhamnosid6H"/>
    <property type="match status" value="1"/>
</dbReference>
<gene>
    <name evidence="8" type="ORF">VTL71DRAFT_5026</name>
</gene>
<dbReference type="InterPro" id="IPR016007">
    <property type="entry name" value="Alpha_rhamnosid"/>
</dbReference>
<dbReference type="EMBL" id="JAZHXI010000015">
    <property type="protein sequence ID" value="KAL2063222.1"/>
    <property type="molecule type" value="Genomic_DNA"/>
</dbReference>
<protein>
    <recommendedName>
        <fullName evidence="2">alpha-L-rhamnosidase</fullName>
        <ecNumber evidence="2">3.2.1.40</ecNumber>
    </recommendedName>
</protein>
<dbReference type="Gene3D" id="2.60.420.10">
    <property type="entry name" value="Maltose phosphorylase, domain 3"/>
    <property type="match status" value="1"/>
</dbReference>
<dbReference type="InterPro" id="IPR008928">
    <property type="entry name" value="6-hairpin_glycosidase_sf"/>
</dbReference>
<comment type="caution">
    <text evidence="8">The sequence shown here is derived from an EMBL/GenBank/DDBJ whole genome shotgun (WGS) entry which is preliminary data.</text>
</comment>
<feature type="domain" description="Alpha-L-rhamnosidase C-terminal" evidence="7">
    <location>
        <begin position="818"/>
        <end position="893"/>
    </location>
</feature>
<evidence type="ECO:0000313" key="8">
    <source>
        <dbReference type="EMBL" id="KAL2063222.1"/>
    </source>
</evidence>
<reference evidence="8 9" key="1">
    <citation type="journal article" date="2024" name="Commun. Biol.">
        <title>Comparative genomic analysis of thermophilic fungi reveals convergent evolutionary adaptations and gene losses.</title>
        <authorList>
            <person name="Steindorff A.S."/>
            <person name="Aguilar-Pontes M.V."/>
            <person name="Robinson A.J."/>
            <person name="Andreopoulos B."/>
            <person name="LaButti K."/>
            <person name="Kuo A."/>
            <person name="Mondo S."/>
            <person name="Riley R."/>
            <person name="Otillar R."/>
            <person name="Haridas S."/>
            <person name="Lipzen A."/>
            <person name="Grimwood J."/>
            <person name="Schmutz J."/>
            <person name="Clum A."/>
            <person name="Reid I.D."/>
            <person name="Moisan M.C."/>
            <person name="Butler G."/>
            <person name="Nguyen T.T.M."/>
            <person name="Dewar K."/>
            <person name="Conant G."/>
            <person name="Drula E."/>
            <person name="Henrissat B."/>
            <person name="Hansel C."/>
            <person name="Singer S."/>
            <person name="Hutchinson M.I."/>
            <person name="de Vries R.P."/>
            <person name="Natvig D.O."/>
            <person name="Powell A.J."/>
            <person name="Tsang A."/>
            <person name="Grigoriev I.V."/>
        </authorList>
    </citation>
    <scope>NUCLEOTIDE SEQUENCE [LARGE SCALE GENOMIC DNA]</scope>
    <source>
        <strain evidence="8 9">CBS 494.80</strain>
    </source>
</reference>
<evidence type="ECO:0000259" key="7">
    <source>
        <dbReference type="Pfam" id="PF17390"/>
    </source>
</evidence>
<evidence type="ECO:0000313" key="9">
    <source>
        <dbReference type="Proteomes" id="UP001595075"/>
    </source>
</evidence>
<evidence type="ECO:0000256" key="2">
    <source>
        <dbReference type="ARBA" id="ARBA00012652"/>
    </source>
</evidence>
<keyword evidence="9" id="KW-1185">Reference proteome</keyword>
<comment type="catalytic activity">
    <reaction evidence="1">
        <text>Hydrolysis of terminal non-reducing alpha-L-rhamnose residues in alpha-L-rhamnosides.</text>
        <dbReference type="EC" id="3.2.1.40"/>
    </reaction>
</comment>
<feature type="domain" description="Alpha-L-rhamnosidase six-hairpin glycosidase" evidence="6">
    <location>
        <begin position="445"/>
        <end position="816"/>
    </location>
</feature>
<keyword evidence="3" id="KW-0378">Hydrolase</keyword>
<dbReference type="Gene3D" id="2.60.120.260">
    <property type="entry name" value="Galactose-binding domain-like"/>
    <property type="match status" value="2"/>
</dbReference>
<dbReference type="InterPro" id="IPR013737">
    <property type="entry name" value="Bac_rhamnosid_N"/>
</dbReference>
<dbReference type="Pfam" id="PF05592">
    <property type="entry name" value="Bac_rhamnosid"/>
    <property type="match status" value="1"/>
</dbReference>
<dbReference type="Gene3D" id="2.60.40.10">
    <property type="entry name" value="Immunoglobulins"/>
    <property type="match status" value="1"/>
</dbReference>
<dbReference type="EC" id="3.2.1.40" evidence="2"/>
<sequence>MTARPYFLRTNRLARPLGLDAFPVEFSWQLVAKQGICSITQSSYELQVSTSPSFNAENIVWGSSKTATSKNPSLTAIYAGNSVKSRTRYYWRLRIWNQFDEPSDDTWDTAEQSWFETGLLLPSDWKASWISAPATTTNGSSAKDGRVIYLSSSLQLAREPVRGRAYATACGWYKLFINQNNVTGTALVPRWTPFDQFTEYQTYDITKYMKTGENVIGVVVADGRFRGQIGVTEGRCRYGDRLSTLLQLEVSTDDGKTVTFGTDDTWRSLQGSIMRSDPVWGEHTDFRISDEWLGKCNALSSNLAETVLVLTKKLIAEEVERVEEVMRLLPKAVLRAPSGAQLVDFGQNFAGIMAIKLRGRAGSKITITYSEVLSNDGELDVDYLKLPIIPHIIQRDVVTLGDHAAEFQPWFTIHGFRYAEVYGLDYDLSPSDVRGVVLASNIPIVGAFTCSDARLNKLYQNIVWSARSNFTDTPTDCPTRERIGWTGDIQVFSSTATLLFDSQTFLRRYLRCLAAEQHADGTIPSYIPSGASQFSSQLSFMTRMFSGSTGWGDASTMVPWALYRHYNDEVVLSRQYDSMKSWVNSLARRAREKMSWRRWLFNNIGAGCGDLERYILDTGFSYGEWLRAGSGIFTIIKDVLFPSAAVSTAYLAHSARLLSNIANILGKQEDAQHYLTLSKRTCEAWRAAFVRRHGARIAGDHQDDYIRALSFNLIEPEQKPVAVGRLVELIAQAGNHLKTGFMSTGLLLPVLAEHGRADIAYCLLMQDTVPSWLYPVQKDATTLWETWEGYDGKGNAKMSHNHYAFGTVAQWLQESVAGLKAVEPGYRKIRIEPLVGGGLTHAEASLETPLGFAKCAWSLDKEAGLMRLEVMIPPCAKAEVVLAGSRVETVGSGNYVFEYKVQF</sequence>
<dbReference type="Pfam" id="PF17390">
    <property type="entry name" value="Bac_rhamnosid_C"/>
    <property type="match status" value="1"/>
</dbReference>
<dbReference type="InterPro" id="IPR008902">
    <property type="entry name" value="Rhamnosid_concanavalin"/>
</dbReference>
<dbReference type="PANTHER" id="PTHR33307">
    <property type="entry name" value="ALPHA-RHAMNOSIDASE (EUROFUNG)"/>
    <property type="match status" value="1"/>
</dbReference>
<dbReference type="InterPro" id="IPR035396">
    <property type="entry name" value="Bac_rhamnosid6H"/>
</dbReference>
<dbReference type="InterPro" id="IPR012341">
    <property type="entry name" value="6hp_glycosidase-like_sf"/>
</dbReference>
<name>A0ABR4C0L2_9HELO</name>
<evidence type="ECO:0000256" key="3">
    <source>
        <dbReference type="ARBA" id="ARBA00022801"/>
    </source>
</evidence>
<dbReference type="Pfam" id="PF25788">
    <property type="entry name" value="Ig_Rha78A_N"/>
    <property type="match status" value="1"/>
</dbReference>
<feature type="domain" description="Bacterial alpha-L-rhamnosidase N-terminal" evidence="5">
    <location>
        <begin position="160"/>
        <end position="293"/>
    </location>
</feature>
<dbReference type="InterPro" id="IPR035398">
    <property type="entry name" value="Bac_rhamnosid_C"/>
</dbReference>
<evidence type="ECO:0000259" key="5">
    <source>
        <dbReference type="Pfam" id="PF08531"/>
    </source>
</evidence>
<proteinExistence type="predicted"/>
<feature type="domain" description="Alpha-L-rhamnosidase concanavalin-like" evidence="4">
    <location>
        <begin position="336"/>
        <end position="438"/>
    </location>
</feature>
<evidence type="ECO:0000256" key="1">
    <source>
        <dbReference type="ARBA" id="ARBA00001445"/>
    </source>
</evidence>